<evidence type="ECO:0000313" key="17">
    <source>
        <dbReference type="Proteomes" id="UP001162889"/>
    </source>
</evidence>
<keyword evidence="11 13" id="KW-0472">Membrane</keyword>
<keyword evidence="7" id="KW-0997">Cell inner membrane</keyword>
<feature type="transmembrane region" description="Helical" evidence="13">
    <location>
        <begin position="20"/>
        <end position="41"/>
    </location>
</feature>
<comment type="similarity">
    <text evidence="3 12">Belongs to the ExbD/TolR family.</text>
</comment>
<dbReference type="EMBL" id="JALJZU010000010">
    <property type="protein sequence ID" value="MCP2011134.1"/>
    <property type="molecule type" value="Genomic_DNA"/>
</dbReference>
<evidence type="ECO:0000256" key="4">
    <source>
        <dbReference type="ARBA" id="ARBA00011471"/>
    </source>
</evidence>
<proteinExistence type="inferred from homology"/>
<dbReference type="PANTHER" id="PTHR30558:SF12">
    <property type="entry name" value="BIOPOLYMER TRANSPORT PROTEIN EXBD"/>
    <property type="match status" value="1"/>
</dbReference>
<protein>
    <submittedName>
        <fullName evidence="15">Biopolymer transport protein ExbD</fullName>
    </submittedName>
    <submittedName>
        <fullName evidence="14">Biopolymer transporter ExbD</fullName>
    </submittedName>
</protein>
<accession>A0AA41H878</accession>
<organism evidence="14 16">
    <name type="scientific">Duganella violaceipulchra</name>
    <dbReference type="NCBI Taxonomy" id="2849652"/>
    <lineage>
        <taxon>Bacteria</taxon>
        <taxon>Pseudomonadati</taxon>
        <taxon>Pseudomonadota</taxon>
        <taxon>Betaproteobacteria</taxon>
        <taxon>Burkholderiales</taxon>
        <taxon>Oxalobacteraceae</taxon>
        <taxon>Telluria group</taxon>
        <taxon>Duganella</taxon>
    </lineage>
</organism>
<evidence type="ECO:0000256" key="10">
    <source>
        <dbReference type="ARBA" id="ARBA00022989"/>
    </source>
</evidence>
<comment type="subunit">
    <text evidence="4">The accessory proteins ExbB and ExbD seem to form a complex with TonB.</text>
</comment>
<name>A0AA41H878_9BURK</name>
<evidence type="ECO:0000256" key="8">
    <source>
        <dbReference type="ARBA" id="ARBA00022692"/>
    </source>
</evidence>
<reference evidence="15" key="2">
    <citation type="submission" date="2022-03" db="EMBL/GenBank/DDBJ databases">
        <title>Genome Encyclopedia of Bacteria and Archaea VI: Functional Genomics of Type Strains.</title>
        <authorList>
            <person name="Whitman W."/>
        </authorList>
    </citation>
    <scope>NUCLEOTIDE SEQUENCE</scope>
    <source>
        <strain evidence="15">HSC-15S17</strain>
    </source>
</reference>
<dbReference type="Pfam" id="PF02472">
    <property type="entry name" value="ExbD"/>
    <property type="match status" value="1"/>
</dbReference>
<evidence type="ECO:0000256" key="1">
    <source>
        <dbReference type="ARBA" id="ARBA00003540"/>
    </source>
</evidence>
<evidence type="ECO:0000256" key="9">
    <source>
        <dbReference type="ARBA" id="ARBA00022927"/>
    </source>
</evidence>
<comment type="subcellular location">
    <subcellularLocation>
        <location evidence="2">Cell inner membrane</location>
        <topology evidence="2">Single-pass type II membrane protein</topology>
    </subcellularLocation>
    <subcellularLocation>
        <location evidence="12">Cell membrane</location>
        <topology evidence="12">Single-pass type II membrane protein</topology>
    </subcellularLocation>
</comment>
<dbReference type="RefSeq" id="WP_217944806.1">
    <property type="nucleotide sequence ID" value="NZ_JAHTGR010000014.1"/>
</dbReference>
<dbReference type="AlphaFoldDB" id="A0AA41H878"/>
<dbReference type="GO" id="GO:0022857">
    <property type="term" value="F:transmembrane transporter activity"/>
    <property type="evidence" value="ECO:0007669"/>
    <property type="project" value="InterPro"/>
</dbReference>
<dbReference type="GO" id="GO:0015031">
    <property type="term" value="P:protein transport"/>
    <property type="evidence" value="ECO:0007669"/>
    <property type="project" value="UniProtKB-KW"/>
</dbReference>
<dbReference type="PANTHER" id="PTHR30558">
    <property type="entry name" value="EXBD MEMBRANE COMPONENT OF PMF-DRIVEN MACROMOLECULE IMPORT SYSTEM"/>
    <property type="match status" value="1"/>
</dbReference>
<keyword evidence="5 12" id="KW-0813">Transport</keyword>
<keyword evidence="8 12" id="KW-0812">Transmembrane</keyword>
<evidence type="ECO:0000256" key="13">
    <source>
        <dbReference type="SAM" id="Phobius"/>
    </source>
</evidence>
<dbReference type="InterPro" id="IPR003400">
    <property type="entry name" value="ExbD"/>
</dbReference>
<evidence type="ECO:0000256" key="11">
    <source>
        <dbReference type="ARBA" id="ARBA00023136"/>
    </source>
</evidence>
<dbReference type="Proteomes" id="UP001162889">
    <property type="component" value="Unassembled WGS sequence"/>
</dbReference>
<evidence type="ECO:0000313" key="14">
    <source>
        <dbReference type="EMBL" id="MBV6323887.1"/>
    </source>
</evidence>
<keyword evidence="6" id="KW-1003">Cell membrane</keyword>
<evidence type="ECO:0000256" key="2">
    <source>
        <dbReference type="ARBA" id="ARBA00004249"/>
    </source>
</evidence>
<keyword evidence="10 13" id="KW-1133">Transmembrane helix</keyword>
<dbReference type="EMBL" id="JAHTGR010000014">
    <property type="protein sequence ID" value="MBV6323887.1"/>
    <property type="molecule type" value="Genomic_DNA"/>
</dbReference>
<keyword evidence="9 12" id="KW-0653">Protein transport</keyword>
<comment type="function">
    <text evidence="1">Involved in the TonB-dependent energy-dependent transport of various receptor-bound substrates.</text>
</comment>
<reference evidence="14" key="1">
    <citation type="submission" date="2021-07" db="EMBL/GenBank/DDBJ databases">
        <title>Characterization of violacein-producing bacteria and related species.</title>
        <authorList>
            <person name="Wilson H.S."/>
            <person name="De Leon M.E."/>
        </authorList>
    </citation>
    <scope>NUCLEOTIDE SEQUENCE</scope>
    <source>
        <strain evidence="14">HSC-15S17</strain>
    </source>
</reference>
<evidence type="ECO:0000313" key="16">
    <source>
        <dbReference type="Proteomes" id="UP001155901"/>
    </source>
</evidence>
<dbReference type="Proteomes" id="UP001155901">
    <property type="component" value="Unassembled WGS sequence"/>
</dbReference>
<evidence type="ECO:0000256" key="12">
    <source>
        <dbReference type="RuleBase" id="RU003879"/>
    </source>
</evidence>
<sequence length="142" mass="15464">MSFGAFNHHRNPGPMADINVTPMVDVMLVLLVIFILSAPMFTHAVKLDLPKAQAQASPQQAATVTLSIDGAGKIFWNNDPVEQSVLEARLVEAAKLEPQPELQLRADKDTRYEVVAQVMAAAQSNGLTKLGFVTDPKREGKK</sequence>
<keyword evidence="17" id="KW-1185">Reference proteome</keyword>
<evidence type="ECO:0000313" key="15">
    <source>
        <dbReference type="EMBL" id="MCP2011134.1"/>
    </source>
</evidence>
<evidence type="ECO:0000256" key="6">
    <source>
        <dbReference type="ARBA" id="ARBA00022475"/>
    </source>
</evidence>
<dbReference type="GO" id="GO:0005886">
    <property type="term" value="C:plasma membrane"/>
    <property type="evidence" value="ECO:0007669"/>
    <property type="project" value="UniProtKB-SubCell"/>
</dbReference>
<gene>
    <name evidence="14" type="ORF">KVP70_23400</name>
    <name evidence="15" type="ORF">L1274_004880</name>
</gene>
<evidence type="ECO:0000256" key="3">
    <source>
        <dbReference type="ARBA" id="ARBA00005811"/>
    </source>
</evidence>
<comment type="caution">
    <text evidence="14">The sequence shown here is derived from an EMBL/GenBank/DDBJ whole genome shotgun (WGS) entry which is preliminary data.</text>
</comment>
<evidence type="ECO:0000256" key="5">
    <source>
        <dbReference type="ARBA" id="ARBA00022448"/>
    </source>
</evidence>
<evidence type="ECO:0000256" key="7">
    <source>
        <dbReference type="ARBA" id="ARBA00022519"/>
    </source>
</evidence>